<evidence type="ECO:0000256" key="1">
    <source>
        <dbReference type="SAM" id="MobiDB-lite"/>
    </source>
</evidence>
<accession>A0A178M1E4</accession>
<feature type="signal peptide" evidence="2">
    <location>
        <begin position="1"/>
        <end position="33"/>
    </location>
</feature>
<organism evidence="3 4">
    <name type="scientific">Mycolicibacterium iranicum</name>
    <name type="common">Mycobacterium iranicum</name>
    <dbReference type="NCBI Taxonomy" id="912594"/>
    <lineage>
        <taxon>Bacteria</taxon>
        <taxon>Bacillati</taxon>
        <taxon>Actinomycetota</taxon>
        <taxon>Actinomycetes</taxon>
        <taxon>Mycobacteriales</taxon>
        <taxon>Mycobacteriaceae</taxon>
        <taxon>Mycolicibacterium</taxon>
    </lineage>
</organism>
<dbReference type="AlphaFoldDB" id="A0A178M1E4"/>
<feature type="compositionally biased region" description="Pro residues" evidence="1">
    <location>
        <begin position="88"/>
        <end position="103"/>
    </location>
</feature>
<dbReference type="EMBL" id="LWCS01000002">
    <property type="protein sequence ID" value="OAN41799.1"/>
    <property type="molecule type" value="Genomic_DNA"/>
</dbReference>
<feature type="region of interest" description="Disordered" evidence="1">
    <location>
        <begin position="83"/>
        <end position="103"/>
    </location>
</feature>
<dbReference type="Proteomes" id="UP000078396">
    <property type="component" value="Unassembled WGS sequence"/>
</dbReference>
<feature type="chain" id="PRO_5008091600" description="Secreted protein" evidence="2">
    <location>
        <begin position="34"/>
        <end position="130"/>
    </location>
</feature>
<evidence type="ECO:0000313" key="3">
    <source>
        <dbReference type="EMBL" id="OAN41799.1"/>
    </source>
</evidence>
<gene>
    <name evidence="3" type="ORF">A4X20_02825</name>
</gene>
<comment type="caution">
    <text evidence="3">The sequence shown here is derived from an EMBL/GenBank/DDBJ whole genome shotgun (WGS) entry which is preliminary data.</text>
</comment>
<keyword evidence="2" id="KW-0732">Signal</keyword>
<proteinExistence type="predicted"/>
<dbReference type="RefSeq" id="WP_064280001.1">
    <property type="nucleotide sequence ID" value="NZ_LWCS01000002.1"/>
</dbReference>
<reference evidence="3 4" key="1">
    <citation type="submission" date="2016-04" db="EMBL/GenBank/DDBJ databases">
        <title>Draft Genome Sequences of Staphylococcus capitis Strain H36, S. capitis Strain H65, S. cohnii Strain H62, S. hominis Strain H69, Mycobacterium iranicum Strain H39, Plantibacter sp. Strain H53, Pseudomonas oryzihabitans Strain H72, and Microbacterium sp. Strain H83, isolated from residential settings.</title>
        <authorList>
            <person name="Lymperopoulou D."/>
            <person name="Adams R.I."/>
            <person name="Lindow S."/>
            <person name="Coil D.A."/>
            <person name="Jospin G."/>
            <person name="Eisen J.A."/>
        </authorList>
    </citation>
    <scope>NUCLEOTIDE SEQUENCE [LARGE SCALE GENOMIC DNA]</scope>
    <source>
        <strain evidence="3 4">H39</strain>
    </source>
</reference>
<dbReference type="OrthoDB" id="4628978at2"/>
<evidence type="ECO:0000313" key="4">
    <source>
        <dbReference type="Proteomes" id="UP000078396"/>
    </source>
</evidence>
<evidence type="ECO:0000256" key="2">
    <source>
        <dbReference type="SAM" id="SignalP"/>
    </source>
</evidence>
<name>A0A178M1E4_MYCIR</name>
<evidence type="ECO:0008006" key="5">
    <source>
        <dbReference type="Google" id="ProtNLM"/>
    </source>
</evidence>
<sequence length="130" mass="13634">MTTHTRKRYIAGALISATLAGTGMGMAVGTAEAQVPPGGPYTWCPGDPPVETGNKKFNPVRWDEGICHEYWFVYHGQGNVAQNIWDGPNPPGPPPGQGVGVPPPPLPPGWCWSLFLAGPCPPGVPGPRLG</sequence>
<protein>
    <recommendedName>
        <fullName evidence="5">Secreted protein</fullName>
    </recommendedName>
</protein>